<sequence length="66" mass="6799">MGAGIPPREHLDKVAESLIAEQIMKPMSTPDEGPERDCPNGGISGGDCKSRICSTVAGRESVGGSD</sequence>
<evidence type="ECO:0000256" key="1">
    <source>
        <dbReference type="SAM" id="MobiDB-lite"/>
    </source>
</evidence>
<keyword evidence="3" id="KW-1185">Reference proteome</keyword>
<reference evidence="3" key="1">
    <citation type="submission" date="2017-03" db="EMBL/GenBank/DDBJ databases">
        <title>Phytopthora megakarya and P. palmivora, two closely related causual agents of cacao black pod achieved similar genome size and gene model numbers by different mechanisms.</title>
        <authorList>
            <person name="Ali S."/>
            <person name="Shao J."/>
            <person name="Larry D.J."/>
            <person name="Kronmiller B."/>
            <person name="Shen D."/>
            <person name="Strem M.D."/>
            <person name="Melnick R.L."/>
            <person name="Guiltinan M.J."/>
            <person name="Tyler B.M."/>
            <person name="Meinhardt L.W."/>
            <person name="Bailey B.A."/>
        </authorList>
    </citation>
    <scope>NUCLEOTIDE SEQUENCE [LARGE SCALE GENOMIC DNA]</scope>
    <source>
        <strain evidence="3">zdho120</strain>
    </source>
</reference>
<dbReference type="AlphaFoldDB" id="A0A225WE59"/>
<evidence type="ECO:0000313" key="3">
    <source>
        <dbReference type="Proteomes" id="UP000198211"/>
    </source>
</evidence>
<proteinExistence type="predicted"/>
<gene>
    <name evidence="2" type="ORF">PHMEG_00010820</name>
</gene>
<feature type="region of interest" description="Disordered" evidence="1">
    <location>
        <begin position="26"/>
        <end position="49"/>
    </location>
</feature>
<name>A0A225WE59_9STRA</name>
<dbReference type="EMBL" id="NBNE01001107">
    <property type="protein sequence ID" value="OWZ15528.1"/>
    <property type="molecule type" value="Genomic_DNA"/>
</dbReference>
<comment type="caution">
    <text evidence="2">The sequence shown here is derived from an EMBL/GenBank/DDBJ whole genome shotgun (WGS) entry which is preliminary data.</text>
</comment>
<dbReference type="Proteomes" id="UP000198211">
    <property type="component" value="Unassembled WGS sequence"/>
</dbReference>
<accession>A0A225WE59</accession>
<organism evidence="2 3">
    <name type="scientific">Phytophthora megakarya</name>
    <dbReference type="NCBI Taxonomy" id="4795"/>
    <lineage>
        <taxon>Eukaryota</taxon>
        <taxon>Sar</taxon>
        <taxon>Stramenopiles</taxon>
        <taxon>Oomycota</taxon>
        <taxon>Peronosporomycetes</taxon>
        <taxon>Peronosporales</taxon>
        <taxon>Peronosporaceae</taxon>
        <taxon>Phytophthora</taxon>
    </lineage>
</organism>
<protein>
    <submittedName>
        <fullName evidence="2">Uncharacterized protein</fullName>
    </submittedName>
</protein>
<evidence type="ECO:0000313" key="2">
    <source>
        <dbReference type="EMBL" id="OWZ15528.1"/>
    </source>
</evidence>